<comment type="subcellular location">
    <subcellularLocation>
        <location evidence="13">Nucleus</location>
    </subcellularLocation>
    <subcellularLocation>
        <location evidence="13">Chromosome</location>
        <location evidence="13">Telomere</location>
    </subcellularLocation>
</comment>
<dbReference type="CDD" id="cd01648">
    <property type="entry name" value="TERT"/>
    <property type="match status" value="1"/>
</dbReference>
<reference evidence="15 16" key="1">
    <citation type="submission" date="2020-08" db="EMBL/GenBank/DDBJ databases">
        <title>Plant Genome Project.</title>
        <authorList>
            <person name="Zhang R.-G."/>
        </authorList>
    </citation>
    <scope>NUCLEOTIDE SEQUENCE [LARGE SCALE GENOMIC DNA]</scope>
    <source>
        <tissue evidence="15">Rhizome</tissue>
    </source>
</reference>
<gene>
    <name evidence="15" type="ORF">ZIOFF_060487</name>
</gene>
<dbReference type="PANTHER" id="PTHR12066:SF0">
    <property type="entry name" value="TELOMERASE REVERSE TRANSCRIPTASE"/>
    <property type="match status" value="1"/>
</dbReference>
<dbReference type="GO" id="GO:0042162">
    <property type="term" value="F:telomeric DNA binding"/>
    <property type="evidence" value="ECO:0007669"/>
    <property type="project" value="TreeGrafter"/>
</dbReference>
<dbReference type="InterPro" id="IPR003545">
    <property type="entry name" value="Telomerase_RT"/>
</dbReference>
<proteinExistence type="inferred from homology"/>
<evidence type="ECO:0000256" key="2">
    <source>
        <dbReference type="ARBA" id="ARBA00012493"/>
    </source>
</evidence>
<comment type="caution">
    <text evidence="15">The sequence shown here is derived from an EMBL/GenBank/DDBJ whole genome shotgun (WGS) entry which is preliminary data.</text>
</comment>
<evidence type="ECO:0000259" key="14">
    <source>
        <dbReference type="PROSITE" id="PS50878"/>
    </source>
</evidence>
<evidence type="ECO:0000256" key="5">
    <source>
        <dbReference type="ARBA" id="ARBA00022679"/>
    </source>
</evidence>
<keyword evidence="10 13" id="KW-0695">RNA-directed DNA polymerase</keyword>
<accession>A0A8J5FCQ8</accession>
<dbReference type="SMART" id="SM00975">
    <property type="entry name" value="Telomerase_RBD"/>
    <property type="match status" value="1"/>
</dbReference>
<evidence type="ECO:0000256" key="7">
    <source>
        <dbReference type="ARBA" id="ARBA00022723"/>
    </source>
</evidence>
<dbReference type="EMBL" id="JACMSC010000016">
    <property type="protein sequence ID" value="KAG6483788.1"/>
    <property type="molecule type" value="Genomic_DNA"/>
</dbReference>
<dbReference type="AlphaFoldDB" id="A0A8J5FCQ8"/>
<dbReference type="Gene3D" id="1.10.132.70">
    <property type="match status" value="1"/>
</dbReference>
<dbReference type="GO" id="GO:0070034">
    <property type="term" value="F:telomerase RNA binding"/>
    <property type="evidence" value="ECO:0007669"/>
    <property type="project" value="TreeGrafter"/>
</dbReference>
<dbReference type="FunFam" id="3.30.70.2630:FF:000002">
    <property type="entry name" value="Telomerase reverse transcriptase"/>
    <property type="match status" value="1"/>
</dbReference>
<feature type="domain" description="Reverse transcriptase" evidence="14">
    <location>
        <begin position="184"/>
        <end position="566"/>
    </location>
</feature>
<dbReference type="GO" id="GO:0000781">
    <property type="term" value="C:chromosome, telomeric region"/>
    <property type="evidence" value="ECO:0007669"/>
    <property type="project" value="UniProtKB-SubCell"/>
</dbReference>
<dbReference type="InterPro" id="IPR000477">
    <property type="entry name" value="RT_dom"/>
</dbReference>
<keyword evidence="4 13" id="KW-0158">Chromosome</keyword>
<organism evidence="15 16">
    <name type="scientific">Zingiber officinale</name>
    <name type="common">Ginger</name>
    <name type="synonym">Amomum zingiber</name>
    <dbReference type="NCBI Taxonomy" id="94328"/>
    <lineage>
        <taxon>Eukaryota</taxon>
        <taxon>Viridiplantae</taxon>
        <taxon>Streptophyta</taxon>
        <taxon>Embryophyta</taxon>
        <taxon>Tracheophyta</taxon>
        <taxon>Spermatophyta</taxon>
        <taxon>Magnoliopsida</taxon>
        <taxon>Liliopsida</taxon>
        <taxon>Zingiberales</taxon>
        <taxon>Zingiberaceae</taxon>
        <taxon>Zingiber</taxon>
    </lineage>
</organism>
<comment type="function">
    <text evidence="13">Telomerase is a ribonucleoprotein enzyme essential for the replication of chromosome termini in most eukaryotes. It elongates telomeres. It is a reverse transcriptase that adds simple sequence repeats to chromosome ends by copying a template sequence within the RNA component of the enzyme.</text>
</comment>
<evidence type="ECO:0000256" key="4">
    <source>
        <dbReference type="ARBA" id="ARBA00022454"/>
    </source>
</evidence>
<keyword evidence="9 13" id="KW-0779">Telomere</keyword>
<evidence type="ECO:0000256" key="11">
    <source>
        <dbReference type="ARBA" id="ARBA00023242"/>
    </source>
</evidence>
<dbReference type="GO" id="GO:0046872">
    <property type="term" value="F:metal ion binding"/>
    <property type="evidence" value="ECO:0007669"/>
    <property type="project" value="UniProtKB-KW"/>
</dbReference>
<keyword evidence="6 13" id="KW-0548">Nucleotidyltransferase</keyword>
<evidence type="ECO:0000313" key="15">
    <source>
        <dbReference type="EMBL" id="KAG6483788.1"/>
    </source>
</evidence>
<sequence>MFGEAQYSDVELIGYYSKHHQVVSFIWAVCRSIVPVSLLGNSSCWRALQKNISKFVESHRYETFHLKQCVDRVKISSYPFLSKVLSSQCFCSGNSTSDSSECERITDRESNNSKGMAVGNLFLSWIRWFFSEIIVPVIAANFYVTERESRKYELFYYPMPVWKKLIGQTITSLVGEKFELADEAFIKRIIGKRSFGFSKARFVPKSKCLRTLANLKSSSKVKHSRHPKFLLNAIKQTAATQQKNRFCHETEIQYNSVNSVLKDALSILREVMAENPEKLGCSVFNYNDVYRKICHFLTEVKLRSQKTPQIYVVVVDVLKAFDSIDQEKLLSILENIIGSNEYVMRKHAKICYQKKSLRVLYKNIPYGSSCTSVVDPSAQISSYSNILVDQKVGISQGSVLSPLLCSCYYGDMENKVLLPYLEMNNQCLVATSSKQTSNATDGELATNSVSYHVHKDILDLGDSNLFDSNEHRATKANGLAFDSKDLKSGENLLIRFIDDFLFLSTSKDQAQKFFNRMRRGFHAYNCSLNKKKLGTNLDMMQSDHLIKKIYVGEDGIPFVTWSGLLLNCHTLEIQADYTSRMYKQIRKLMCRMLHSFNIRASFVLEKKDVIWLGLAAFTWILQKKHSQHKKLLSLLRSRMETYGRVEDMSSHLRYAVDESHSSCFSKIKF</sequence>
<dbReference type="EC" id="2.7.7.49" evidence="2 13"/>
<dbReference type="Gene3D" id="3.30.70.2630">
    <property type="match status" value="1"/>
</dbReference>
<dbReference type="PRINTS" id="PR01365">
    <property type="entry name" value="TELOMERASERT"/>
</dbReference>
<dbReference type="GO" id="GO:0007004">
    <property type="term" value="P:telomere maintenance via telomerase"/>
    <property type="evidence" value="ECO:0007669"/>
    <property type="project" value="TreeGrafter"/>
</dbReference>
<evidence type="ECO:0000256" key="6">
    <source>
        <dbReference type="ARBA" id="ARBA00022695"/>
    </source>
</evidence>
<evidence type="ECO:0000313" key="16">
    <source>
        <dbReference type="Proteomes" id="UP000734854"/>
    </source>
</evidence>
<evidence type="ECO:0000256" key="3">
    <source>
        <dbReference type="ARBA" id="ARBA00016182"/>
    </source>
</evidence>
<evidence type="ECO:0000256" key="9">
    <source>
        <dbReference type="ARBA" id="ARBA00022895"/>
    </source>
</evidence>
<name>A0A8J5FCQ8_ZINOF</name>
<evidence type="ECO:0000256" key="8">
    <source>
        <dbReference type="ARBA" id="ARBA00022842"/>
    </source>
</evidence>
<keyword evidence="8 13" id="KW-0460">Magnesium</keyword>
<keyword evidence="7 13" id="KW-0479">Metal-binding</keyword>
<evidence type="ECO:0000256" key="1">
    <source>
        <dbReference type="ARBA" id="ARBA00008001"/>
    </source>
</evidence>
<evidence type="ECO:0000256" key="13">
    <source>
        <dbReference type="RuleBase" id="RU365061"/>
    </source>
</evidence>
<dbReference type="PROSITE" id="PS50878">
    <property type="entry name" value="RT_POL"/>
    <property type="match status" value="1"/>
</dbReference>
<comment type="catalytic activity">
    <reaction evidence="12 13">
        <text>DNA(n) + a 2'-deoxyribonucleoside 5'-triphosphate = DNA(n+1) + diphosphate</text>
        <dbReference type="Rhea" id="RHEA:22508"/>
        <dbReference type="Rhea" id="RHEA-COMP:17339"/>
        <dbReference type="Rhea" id="RHEA-COMP:17340"/>
        <dbReference type="ChEBI" id="CHEBI:33019"/>
        <dbReference type="ChEBI" id="CHEBI:61560"/>
        <dbReference type="ChEBI" id="CHEBI:173112"/>
        <dbReference type="EC" id="2.7.7.49"/>
    </reaction>
</comment>
<comment type="similarity">
    <text evidence="1 13">Belongs to the reverse transcriptase family. Telomerase subfamily.</text>
</comment>
<keyword evidence="11 13" id="KW-0539">Nucleus</keyword>
<dbReference type="GO" id="GO:0000333">
    <property type="term" value="C:telomerase catalytic core complex"/>
    <property type="evidence" value="ECO:0007669"/>
    <property type="project" value="TreeGrafter"/>
</dbReference>
<keyword evidence="16" id="KW-1185">Reference proteome</keyword>
<evidence type="ECO:0000256" key="12">
    <source>
        <dbReference type="ARBA" id="ARBA00048173"/>
    </source>
</evidence>
<dbReference type="Pfam" id="PF12009">
    <property type="entry name" value="Telomerase_RBD"/>
    <property type="match status" value="1"/>
</dbReference>
<dbReference type="GO" id="GO:0003720">
    <property type="term" value="F:telomerase activity"/>
    <property type="evidence" value="ECO:0007669"/>
    <property type="project" value="InterPro"/>
</dbReference>
<dbReference type="Proteomes" id="UP000734854">
    <property type="component" value="Unassembled WGS sequence"/>
</dbReference>
<dbReference type="PANTHER" id="PTHR12066">
    <property type="entry name" value="TELOMERASE REVERSE TRANSCRIPTASE"/>
    <property type="match status" value="1"/>
</dbReference>
<dbReference type="InterPro" id="IPR021891">
    <property type="entry name" value="Telomerase_RBD"/>
</dbReference>
<evidence type="ECO:0000256" key="10">
    <source>
        <dbReference type="ARBA" id="ARBA00022918"/>
    </source>
</evidence>
<keyword evidence="5 13" id="KW-0808">Transferase</keyword>
<protein>
    <recommendedName>
        <fullName evidence="3 13">Telomerase reverse transcriptase</fullName>
        <ecNumber evidence="2 13">2.7.7.49</ecNumber>
    </recommendedName>
    <alternativeName>
        <fullName evidence="13">Telomerase catalytic subunit</fullName>
    </alternativeName>
</protein>